<dbReference type="GO" id="GO:0001517">
    <property type="term" value="F:N-acetylglucosamine 6-O-sulfotransferase activity"/>
    <property type="evidence" value="ECO:0007669"/>
    <property type="project" value="TreeGrafter"/>
</dbReference>
<dbReference type="OrthoDB" id="6138663at2759"/>
<sequence length="393" mass="46072">MVRRNEIFGITIVASICLLLIGFSQKDPTNYQRSHRFQQLLELEGSFRYKNYTVPIPSMNNVISLQKNQIYRELSEYEFPEGYNLEDFTLSTGGKPIRTIIITTWRSGSTFLGDILNSVPGNYYHYEPLLEYEIVRIRGYPYAERALRTLKNLLHCDYKKLRSYLRYGRSHVYLFTHNTRLWDQCEQFPSYCWNPNFLSQFCKLFPFQSMKSVRLSLDLAENLLEDSSLNVKVILLIRDPRGTLQSRKHRDWCPGNPDCDQPLNLCSDMVSDYLAAGKLKKKYSDRFRALRYEDLSLNPYEIVQELFSFLGLHFHNSVKQFLNSHTRVNIGGVSSTFRDSKSAPFHWKTDLNYTEIQAIEEVCEDAMKLWGYVRSKNATDVKEFNSLTKYDIA</sequence>
<dbReference type="Proteomes" id="UP001153712">
    <property type="component" value="Chromosome 2"/>
</dbReference>
<dbReference type="PANTHER" id="PTHR10704:SF44">
    <property type="entry name" value="LD35051P-RELATED"/>
    <property type="match status" value="1"/>
</dbReference>
<dbReference type="InterPro" id="IPR000863">
    <property type="entry name" value="Sulfotransferase_dom"/>
</dbReference>
<dbReference type="InterPro" id="IPR027417">
    <property type="entry name" value="P-loop_NTPase"/>
</dbReference>
<gene>
    <name evidence="2" type="ORF">PHYEVI_LOCUS4842</name>
</gene>
<organism evidence="2 3">
    <name type="scientific">Phyllotreta striolata</name>
    <name type="common">Striped flea beetle</name>
    <name type="synonym">Crioceris striolata</name>
    <dbReference type="NCBI Taxonomy" id="444603"/>
    <lineage>
        <taxon>Eukaryota</taxon>
        <taxon>Metazoa</taxon>
        <taxon>Ecdysozoa</taxon>
        <taxon>Arthropoda</taxon>
        <taxon>Hexapoda</taxon>
        <taxon>Insecta</taxon>
        <taxon>Pterygota</taxon>
        <taxon>Neoptera</taxon>
        <taxon>Endopterygota</taxon>
        <taxon>Coleoptera</taxon>
        <taxon>Polyphaga</taxon>
        <taxon>Cucujiformia</taxon>
        <taxon>Chrysomeloidea</taxon>
        <taxon>Chrysomelidae</taxon>
        <taxon>Galerucinae</taxon>
        <taxon>Alticini</taxon>
        <taxon>Phyllotreta</taxon>
    </lineage>
</organism>
<feature type="domain" description="Sulfotransferase" evidence="1">
    <location>
        <begin position="98"/>
        <end position="371"/>
    </location>
</feature>
<accession>A0A9N9TN00</accession>
<keyword evidence="3" id="KW-1185">Reference proteome</keyword>
<dbReference type="AlphaFoldDB" id="A0A9N9TN00"/>
<dbReference type="Pfam" id="PF00685">
    <property type="entry name" value="Sulfotransfer_1"/>
    <property type="match status" value="1"/>
</dbReference>
<dbReference type="InterPro" id="IPR051135">
    <property type="entry name" value="Gal/GlcNAc/GalNAc_ST"/>
</dbReference>
<protein>
    <recommendedName>
        <fullName evidence="1">Sulfotransferase domain-containing protein</fullName>
    </recommendedName>
</protein>
<dbReference type="SUPFAM" id="SSF52540">
    <property type="entry name" value="P-loop containing nucleoside triphosphate hydrolases"/>
    <property type="match status" value="1"/>
</dbReference>
<dbReference type="FunFam" id="3.40.50.300:FF:001931">
    <property type="entry name" value="Blast:Carbohydrate sulfotransferase 4"/>
    <property type="match status" value="1"/>
</dbReference>
<dbReference type="GO" id="GO:0006044">
    <property type="term" value="P:N-acetylglucosamine metabolic process"/>
    <property type="evidence" value="ECO:0007669"/>
    <property type="project" value="TreeGrafter"/>
</dbReference>
<dbReference type="PANTHER" id="PTHR10704">
    <property type="entry name" value="CARBOHYDRATE SULFOTRANSFERASE"/>
    <property type="match status" value="1"/>
</dbReference>
<dbReference type="EMBL" id="OU900095">
    <property type="protein sequence ID" value="CAG9858453.1"/>
    <property type="molecule type" value="Genomic_DNA"/>
</dbReference>
<name>A0A9N9TN00_PHYSR</name>
<reference evidence="2" key="1">
    <citation type="submission" date="2022-01" db="EMBL/GenBank/DDBJ databases">
        <authorList>
            <person name="King R."/>
        </authorList>
    </citation>
    <scope>NUCLEOTIDE SEQUENCE</scope>
</reference>
<evidence type="ECO:0000259" key="1">
    <source>
        <dbReference type="Pfam" id="PF00685"/>
    </source>
</evidence>
<evidence type="ECO:0000313" key="3">
    <source>
        <dbReference type="Proteomes" id="UP001153712"/>
    </source>
</evidence>
<dbReference type="Gene3D" id="3.40.50.300">
    <property type="entry name" value="P-loop containing nucleotide triphosphate hydrolases"/>
    <property type="match status" value="1"/>
</dbReference>
<evidence type="ECO:0000313" key="2">
    <source>
        <dbReference type="EMBL" id="CAG9858453.1"/>
    </source>
</evidence>
<proteinExistence type="predicted"/>
<dbReference type="GO" id="GO:0006790">
    <property type="term" value="P:sulfur compound metabolic process"/>
    <property type="evidence" value="ECO:0007669"/>
    <property type="project" value="TreeGrafter"/>
</dbReference>